<evidence type="ECO:0000256" key="1">
    <source>
        <dbReference type="SAM" id="MobiDB-lite"/>
    </source>
</evidence>
<evidence type="ECO:0000313" key="2">
    <source>
        <dbReference type="EMBL" id="CAE0607024.1"/>
    </source>
</evidence>
<dbReference type="EMBL" id="HBIS01000974">
    <property type="protein sequence ID" value="CAE0607024.1"/>
    <property type="molecule type" value="Transcribed_RNA"/>
</dbReference>
<proteinExistence type="predicted"/>
<gene>
    <name evidence="2" type="ORF">PSAL00342_LOCUS841</name>
</gene>
<protein>
    <submittedName>
        <fullName evidence="2">Uncharacterized protein</fullName>
    </submittedName>
</protein>
<sequence>MGVLQRRTVRGSKQAKKAWFTNVERLTSHEFDVRGAKPARETHVTGKSIEKHAKRDQARAERTTRWHVTPQNSHAQKRDEGTDPVHQVGVGTTRSAFRNHPDDLGIRNLLLSFVVSKGRRSIHRRRRASRRRNTVVADWIGWDGMELPRGTRAGTRTVRSDPPGETRACDGIQPHTTAGGCHPLRDPGHFSSGRGFEWRKFQERDVWDDLDNTVDVRRSSDHIRQQLRTHRPTLRGHAVRHGHTRGLEQPRQSMLRGFLLQTRSQWLDSFPVKWLTKKMGGSTVLGEI</sequence>
<dbReference type="AlphaFoldDB" id="A0A7S3U9H8"/>
<feature type="region of interest" description="Disordered" evidence="1">
    <location>
        <begin position="34"/>
        <end position="84"/>
    </location>
</feature>
<organism evidence="2">
    <name type="scientific">Picocystis salinarum</name>
    <dbReference type="NCBI Taxonomy" id="88271"/>
    <lineage>
        <taxon>Eukaryota</taxon>
        <taxon>Viridiplantae</taxon>
        <taxon>Chlorophyta</taxon>
        <taxon>Picocystophyceae</taxon>
        <taxon>Picocystales</taxon>
        <taxon>Picocystaceae</taxon>
        <taxon>Picocystis</taxon>
    </lineage>
</organism>
<name>A0A7S3U9H8_9CHLO</name>
<feature type="compositionally biased region" description="Basic and acidic residues" evidence="1">
    <location>
        <begin position="34"/>
        <end position="64"/>
    </location>
</feature>
<accession>A0A7S3U9H8</accession>
<reference evidence="2" key="1">
    <citation type="submission" date="2021-01" db="EMBL/GenBank/DDBJ databases">
        <authorList>
            <person name="Corre E."/>
            <person name="Pelletier E."/>
            <person name="Niang G."/>
            <person name="Scheremetjew M."/>
            <person name="Finn R."/>
            <person name="Kale V."/>
            <person name="Holt S."/>
            <person name="Cochrane G."/>
            <person name="Meng A."/>
            <person name="Brown T."/>
            <person name="Cohen L."/>
        </authorList>
    </citation>
    <scope>NUCLEOTIDE SEQUENCE</scope>
    <source>
        <strain evidence="2">CCMP1897</strain>
    </source>
</reference>